<evidence type="ECO:0000259" key="3">
    <source>
        <dbReference type="Pfam" id="PF01232"/>
    </source>
</evidence>
<dbReference type="SFLD" id="SFLDS00003">
    <property type="entry name" value="Haloacid_Dehalogenase"/>
    <property type="match status" value="1"/>
</dbReference>
<evidence type="ECO:0000313" key="5">
    <source>
        <dbReference type="EMBL" id="MDW2799849.1"/>
    </source>
</evidence>
<protein>
    <submittedName>
        <fullName evidence="5">HAD-IA family hydrolase</fullName>
    </submittedName>
</protein>
<dbReference type="InterPro" id="IPR013118">
    <property type="entry name" value="Mannitol_DH_C"/>
</dbReference>
<keyword evidence="5" id="KW-0378">Hydrolase</keyword>
<dbReference type="SUPFAM" id="SSF48179">
    <property type="entry name" value="6-phosphogluconate dehydrogenase C-terminal domain-like"/>
    <property type="match status" value="1"/>
</dbReference>
<dbReference type="InterPro" id="IPR023214">
    <property type="entry name" value="HAD_sf"/>
</dbReference>
<reference evidence="5 6" key="1">
    <citation type="submission" date="2023-10" db="EMBL/GenBank/DDBJ databases">
        <title>A novel Glycoside Hydrolase 43-Like Enzyme from Clostrdium boliviensis is an Endo-xylanase, and a Candidate for Xylooligosaccharides Production from Different Xylan Substrates.</title>
        <authorList>
            <person name="Alvarez M.T."/>
            <person name="Rocabado-Villegas L.R."/>
            <person name="Salas-Veizaga D.M."/>
            <person name="Linares-Pasten J.A."/>
            <person name="Gudmundsdottir E.E."/>
            <person name="Hreggvidsson G.O."/>
            <person name="Adlercreutz P."/>
            <person name="Nordberg Karlsson E."/>
        </authorList>
    </citation>
    <scope>NUCLEOTIDE SEQUENCE [LARGE SCALE GENOMIC DNA]</scope>
    <source>
        <strain evidence="5 6">E-1</strain>
    </source>
</reference>
<dbReference type="InterPro" id="IPR008927">
    <property type="entry name" value="6-PGluconate_DH-like_C_sf"/>
</dbReference>
<comment type="caution">
    <text evidence="5">The sequence shown here is derived from an EMBL/GenBank/DDBJ whole genome shotgun (WGS) entry which is preliminary data.</text>
</comment>
<feature type="domain" description="Mannitol dehydrogenase N-terminal" evidence="3">
    <location>
        <begin position="249"/>
        <end position="417"/>
    </location>
</feature>
<dbReference type="EMBL" id="JAWONS010000285">
    <property type="protein sequence ID" value="MDW2799849.1"/>
    <property type="molecule type" value="Genomic_DNA"/>
</dbReference>
<dbReference type="Proteomes" id="UP001276854">
    <property type="component" value="Unassembled WGS sequence"/>
</dbReference>
<dbReference type="RefSeq" id="WP_318066035.1">
    <property type="nucleotide sequence ID" value="NZ_JAWONS010000285.1"/>
</dbReference>
<dbReference type="Pfam" id="PF01232">
    <property type="entry name" value="Mannitol_dh"/>
    <property type="match status" value="1"/>
</dbReference>
<dbReference type="InterPro" id="IPR036291">
    <property type="entry name" value="NAD(P)-bd_dom_sf"/>
</dbReference>
<dbReference type="InterPro" id="IPR006439">
    <property type="entry name" value="HAD-SF_hydro_IA"/>
</dbReference>
<dbReference type="GO" id="GO:0016787">
    <property type="term" value="F:hydrolase activity"/>
    <property type="evidence" value="ECO:0007669"/>
    <property type="project" value="UniProtKB-KW"/>
</dbReference>
<dbReference type="NCBIfam" id="NF046057">
    <property type="entry name" value="bifunc_MtlD"/>
    <property type="match status" value="1"/>
</dbReference>
<dbReference type="NCBIfam" id="TIGR01509">
    <property type="entry name" value="HAD-SF-IA-v3"/>
    <property type="match status" value="1"/>
</dbReference>
<keyword evidence="6" id="KW-1185">Reference proteome</keyword>
<dbReference type="Pfam" id="PF13419">
    <property type="entry name" value="HAD_2"/>
    <property type="match status" value="1"/>
</dbReference>
<dbReference type="Gene3D" id="1.10.1040.10">
    <property type="entry name" value="N-(1-d-carboxylethyl)-l-norvaline Dehydrogenase, domain 2"/>
    <property type="match status" value="1"/>
</dbReference>
<dbReference type="CDD" id="cd07505">
    <property type="entry name" value="HAD_BPGM-like"/>
    <property type="match status" value="1"/>
</dbReference>
<feature type="domain" description="Mannitol dehydrogenase C-terminal" evidence="4">
    <location>
        <begin position="506"/>
        <end position="631"/>
    </location>
</feature>
<organism evidence="5 6">
    <name type="scientific">Clostridium boliviensis</name>
    <dbReference type="NCBI Taxonomy" id="318465"/>
    <lineage>
        <taxon>Bacteria</taxon>
        <taxon>Bacillati</taxon>
        <taxon>Bacillota</taxon>
        <taxon>Clostridia</taxon>
        <taxon>Eubacteriales</taxon>
        <taxon>Clostridiaceae</taxon>
        <taxon>Clostridium</taxon>
    </lineage>
</organism>
<sequence>MILKNTQITAAIFDMDGTMFDTERLRMKTLKKASMELFGKSIPDQLLTDSLGLSSVSAMQLAKKEFGEDYPYEEIRKRADEFEMAYVKEFGVPVKKGLIEVLERLKRNEILLAVATSSKRMIAEEYLHDADVYKYFDVIVCGDEVTCGKPHPEIFLTAASRINCNLESCLIIEDSENGLLAASKAGGLPVCIKDIKEPRPYIKEKTWCSYDSLQEFLHDLRPDTKKYPVPALNEHFPQNNNQLTAGIHGFGAIGGGYIAQIFSHWDGYTRPSRIIGATRNQNLRNMVNAFNSYHISYKSIAYEQSIRNVSLIDIDSHEEMVSMYLESEIIAICLPEDAIRHQAKMIAAGLLERSLANKKPLTLLIILNKINAASFVKKQVKKALLPLIPEEQVNKILNENYFCETVVNRMVSAVSKDELTKQIQRSLNTLPDSITDTKGFKKPALSLKSITKLFKDISEIQNYLSKVSLDLFHSEPDMILYAGGNSPLLPYLRQIKVIDNIGDLQTIKNRLSNGTHAMIAWYSALLGYKTIGQGMGDERISQFTEQLINREIKPALLKRTPEYKEYISEFTENFIKRCRFSFKDPVSRVGRDPIRKLQYNERILGTIYMIQECKIPSSLAEFGAALGFYYGINGTNVKDKESMKLKRLYDQLGEIESVLTYSGELDGKPCRFLNPEKDKETIYRISHFFHNMSLKSNETPA</sequence>
<dbReference type="InterPro" id="IPR013131">
    <property type="entry name" value="Mannitol_DH_N"/>
</dbReference>
<dbReference type="InterPro" id="IPR013328">
    <property type="entry name" value="6PGD_dom2"/>
</dbReference>
<dbReference type="InterPro" id="IPR023198">
    <property type="entry name" value="PGP-like_dom2"/>
</dbReference>
<dbReference type="InterPro" id="IPR041492">
    <property type="entry name" value="HAD_2"/>
</dbReference>
<dbReference type="InterPro" id="IPR036412">
    <property type="entry name" value="HAD-like_sf"/>
</dbReference>
<dbReference type="PANTHER" id="PTHR18901">
    <property type="entry name" value="2-DEOXYGLUCOSE-6-PHOSPHATE PHOSPHATASE 2"/>
    <property type="match status" value="1"/>
</dbReference>
<dbReference type="Pfam" id="PF08125">
    <property type="entry name" value="Mannitol_dh_C"/>
    <property type="match status" value="1"/>
</dbReference>
<evidence type="ECO:0000259" key="4">
    <source>
        <dbReference type="Pfam" id="PF08125"/>
    </source>
</evidence>
<evidence type="ECO:0000256" key="2">
    <source>
        <dbReference type="ARBA" id="ARBA00048615"/>
    </source>
</evidence>
<gene>
    <name evidence="5" type="ORF">RZO55_19960</name>
</gene>
<dbReference type="SUPFAM" id="SSF56784">
    <property type="entry name" value="HAD-like"/>
    <property type="match status" value="1"/>
</dbReference>
<dbReference type="Gene3D" id="3.40.50.1000">
    <property type="entry name" value="HAD superfamily/HAD-like"/>
    <property type="match status" value="1"/>
</dbReference>
<comment type="catalytic activity">
    <reaction evidence="2">
        <text>D-mannitol 1-phosphate + NAD(+) = beta-D-fructose 6-phosphate + NADH + H(+)</text>
        <dbReference type="Rhea" id="RHEA:19661"/>
        <dbReference type="ChEBI" id="CHEBI:15378"/>
        <dbReference type="ChEBI" id="CHEBI:57540"/>
        <dbReference type="ChEBI" id="CHEBI:57634"/>
        <dbReference type="ChEBI" id="CHEBI:57945"/>
        <dbReference type="ChEBI" id="CHEBI:61381"/>
        <dbReference type="EC" id="1.1.1.17"/>
    </reaction>
</comment>
<evidence type="ECO:0000313" key="6">
    <source>
        <dbReference type="Proteomes" id="UP001276854"/>
    </source>
</evidence>
<keyword evidence="1" id="KW-0560">Oxidoreductase</keyword>
<dbReference type="PRINTS" id="PR00413">
    <property type="entry name" value="HADHALOGNASE"/>
</dbReference>
<proteinExistence type="predicted"/>
<accession>A0ABU4GQI3</accession>
<dbReference type="SFLD" id="SFLDG01129">
    <property type="entry name" value="C1.5:_HAD__Beta-PGM__Phosphata"/>
    <property type="match status" value="1"/>
</dbReference>
<name>A0ABU4GQI3_9CLOT</name>
<dbReference type="SUPFAM" id="SSF51735">
    <property type="entry name" value="NAD(P)-binding Rossmann-fold domains"/>
    <property type="match status" value="1"/>
</dbReference>
<dbReference type="Gene3D" id="3.40.50.720">
    <property type="entry name" value="NAD(P)-binding Rossmann-like Domain"/>
    <property type="match status" value="1"/>
</dbReference>
<evidence type="ECO:0000256" key="1">
    <source>
        <dbReference type="ARBA" id="ARBA00023002"/>
    </source>
</evidence>
<dbReference type="PANTHER" id="PTHR18901:SF38">
    <property type="entry name" value="PSEUDOURIDINE-5'-PHOSPHATASE"/>
    <property type="match status" value="1"/>
</dbReference>
<dbReference type="Gene3D" id="1.10.150.240">
    <property type="entry name" value="Putative phosphatase, domain 2"/>
    <property type="match status" value="1"/>
</dbReference>